<proteinExistence type="predicted"/>
<evidence type="ECO:0000313" key="6">
    <source>
        <dbReference type="Proteomes" id="UP000694412"/>
    </source>
</evidence>
<evidence type="ECO:0000256" key="3">
    <source>
        <dbReference type="ARBA" id="ARBA00023319"/>
    </source>
</evidence>
<name>A0A8C2STS7_COTJA</name>
<keyword evidence="1" id="KW-0732">Signal</keyword>
<dbReference type="SMART" id="SM00409">
    <property type="entry name" value="IG"/>
    <property type="match status" value="1"/>
</dbReference>
<dbReference type="AlphaFoldDB" id="A0A8C2STS7"/>
<reference evidence="5" key="3">
    <citation type="submission" date="2025-09" db="UniProtKB">
        <authorList>
            <consortium name="Ensembl"/>
        </authorList>
    </citation>
    <scope>IDENTIFICATION</scope>
</reference>
<dbReference type="Gene3D" id="2.60.40.10">
    <property type="entry name" value="Immunoglobulins"/>
    <property type="match status" value="1"/>
</dbReference>
<organism evidence="5 6">
    <name type="scientific">Coturnix japonica</name>
    <name type="common">Japanese quail</name>
    <name type="synonym">Coturnix coturnix japonica</name>
    <dbReference type="NCBI Taxonomy" id="93934"/>
    <lineage>
        <taxon>Eukaryota</taxon>
        <taxon>Metazoa</taxon>
        <taxon>Chordata</taxon>
        <taxon>Craniata</taxon>
        <taxon>Vertebrata</taxon>
        <taxon>Euteleostomi</taxon>
        <taxon>Archelosauria</taxon>
        <taxon>Archosauria</taxon>
        <taxon>Dinosauria</taxon>
        <taxon>Saurischia</taxon>
        <taxon>Theropoda</taxon>
        <taxon>Coelurosauria</taxon>
        <taxon>Aves</taxon>
        <taxon>Neognathae</taxon>
        <taxon>Galloanserae</taxon>
        <taxon>Galliformes</taxon>
        <taxon>Phasianidae</taxon>
        <taxon>Perdicinae</taxon>
        <taxon>Coturnix</taxon>
    </lineage>
</organism>
<feature type="domain" description="Ig-like" evidence="4">
    <location>
        <begin position="45"/>
        <end position="162"/>
    </location>
</feature>
<keyword evidence="2" id="KW-1015">Disulfide bond</keyword>
<dbReference type="InterPro" id="IPR036179">
    <property type="entry name" value="Ig-like_dom_sf"/>
</dbReference>
<keyword evidence="6" id="KW-1185">Reference proteome</keyword>
<keyword evidence="3" id="KW-0393">Immunoglobulin domain</keyword>
<dbReference type="Proteomes" id="UP000694412">
    <property type="component" value="Chromosome 1"/>
</dbReference>
<dbReference type="PROSITE" id="PS50835">
    <property type="entry name" value="IG_LIKE"/>
    <property type="match status" value="1"/>
</dbReference>
<sequence>MPAPSISSPPCSRVLLSPVLSGDQKRLRVPGWLWHDCVQLQVLVPRCHLEIRKLCGSILARHGQEVTLGCLLKSTLLPAARLSATWFHRKNDGHERPLLTLKHDGAIESLQEGLVGRLQLQRPTAGDLSLTLGSVQEDDAGTYHCLVQEWRQRGNEDKWELQAWALSGYTQLSTTTPGNGTQPPALHCSLLPPPFIPTALCWKLWGRLKLLCLCHQKSIPGCFSTILQRG</sequence>
<evidence type="ECO:0000256" key="1">
    <source>
        <dbReference type="ARBA" id="ARBA00022729"/>
    </source>
</evidence>
<dbReference type="GeneTree" id="ENSGT00940000155177"/>
<evidence type="ECO:0000313" key="5">
    <source>
        <dbReference type="Ensembl" id="ENSCJPP00005003135.1"/>
    </source>
</evidence>
<dbReference type="InterPro" id="IPR013106">
    <property type="entry name" value="Ig_V-set"/>
</dbReference>
<protein>
    <recommendedName>
        <fullName evidence="4">Ig-like domain-containing protein</fullName>
    </recommendedName>
</protein>
<evidence type="ECO:0000259" key="4">
    <source>
        <dbReference type="PROSITE" id="PS50835"/>
    </source>
</evidence>
<accession>A0A8C2STS7</accession>
<dbReference type="InterPro" id="IPR051102">
    <property type="entry name" value="IgSF_V-set/TM_domain"/>
</dbReference>
<dbReference type="InterPro" id="IPR007110">
    <property type="entry name" value="Ig-like_dom"/>
</dbReference>
<evidence type="ECO:0000256" key="2">
    <source>
        <dbReference type="ARBA" id="ARBA00023157"/>
    </source>
</evidence>
<dbReference type="SUPFAM" id="SSF48726">
    <property type="entry name" value="Immunoglobulin"/>
    <property type="match status" value="1"/>
</dbReference>
<dbReference type="Ensembl" id="ENSCJPT00005005656.1">
    <property type="protein sequence ID" value="ENSCJPP00005003135.1"/>
    <property type="gene ID" value="ENSCJPG00005003372.1"/>
</dbReference>
<dbReference type="InterPro" id="IPR003599">
    <property type="entry name" value="Ig_sub"/>
</dbReference>
<dbReference type="PANTHER" id="PTHR12207">
    <property type="entry name" value="V-SET AND TRANSMEMBRANE DOMAIN-CONTAINING PROTEIN"/>
    <property type="match status" value="1"/>
</dbReference>
<dbReference type="Pfam" id="PF07686">
    <property type="entry name" value="V-set"/>
    <property type="match status" value="1"/>
</dbReference>
<dbReference type="InterPro" id="IPR013783">
    <property type="entry name" value="Ig-like_fold"/>
</dbReference>
<dbReference type="GO" id="GO:0016020">
    <property type="term" value="C:membrane"/>
    <property type="evidence" value="ECO:0007669"/>
    <property type="project" value="TreeGrafter"/>
</dbReference>
<dbReference type="PANTHER" id="PTHR12207:SF32">
    <property type="entry name" value="IG-LIKE DOMAIN-CONTAINING PROTEIN"/>
    <property type="match status" value="1"/>
</dbReference>
<reference evidence="5" key="2">
    <citation type="submission" date="2025-08" db="UniProtKB">
        <authorList>
            <consortium name="Ensembl"/>
        </authorList>
    </citation>
    <scope>IDENTIFICATION</scope>
</reference>
<reference evidence="5" key="1">
    <citation type="submission" date="2015-11" db="EMBL/GenBank/DDBJ databases">
        <authorList>
            <consortium name="International Coturnix japonica Genome Analysis Consortium"/>
            <person name="Warren W."/>
            <person name="Burt D.W."/>
            <person name="Antin P.B."/>
            <person name="Lanford R."/>
            <person name="Gros J."/>
            <person name="Wilson R.K."/>
        </authorList>
    </citation>
    <scope>NUCLEOTIDE SEQUENCE [LARGE SCALE GENOMIC DNA]</scope>
</reference>